<dbReference type="OrthoDB" id="1393305at2"/>
<accession>A0A2H9U900</accession>
<evidence type="ECO:0000313" key="1">
    <source>
        <dbReference type="EMBL" id="PJG60495.1"/>
    </source>
</evidence>
<reference evidence="1 2" key="1">
    <citation type="submission" date="2017-11" db="EMBL/GenBank/DDBJ databases">
        <title>Draft genome sequence of environmental isolate Aeromonas cavernicola sp. nov. MDC 2508.</title>
        <authorList>
            <person name="Colston S.M."/>
            <person name="Navarro A."/>
            <person name="Martinez-Murcia A.J."/>
            <person name="Graf J."/>
        </authorList>
    </citation>
    <scope>NUCLEOTIDE SEQUENCE [LARGE SCALE GENOMIC DNA]</scope>
    <source>
        <strain evidence="1 2">MDC 2508</strain>
    </source>
</reference>
<gene>
    <name evidence="1" type="ORF">CUC53_01680</name>
</gene>
<dbReference type="EMBL" id="PGGC01000010">
    <property type="protein sequence ID" value="PJG60495.1"/>
    <property type="molecule type" value="Genomic_DNA"/>
</dbReference>
<protein>
    <submittedName>
        <fullName evidence="1">Uncharacterized protein</fullName>
    </submittedName>
</protein>
<organism evidence="1 2">
    <name type="scientific">Aeromonas cavernicola</name>
    <dbReference type="NCBI Taxonomy" id="1006623"/>
    <lineage>
        <taxon>Bacteria</taxon>
        <taxon>Pseudomonadati</taxon>
        <taxon>Pseudomonadota</taxon>
        <taxon>Gammaproteobacteria</taxon>
        <taxon>Aeromonadales</taxon>
        <taxon>Aeromonadaceae</taxon>
        <taxon>Aeromonas</taxon>
    </lineage>
</organism>
<evidence type="ECO:0000313" key="2">
    <source>
        <dbReference type="Proteomes" id="UP000235861"/>
    </source>
</evidence>
<dbReference type="Proteomes" id="UP000235861">
    <property type="component" value="Unassembled WGS sequence"/>
</dbReference>
<proteinExistence type="predicted"/>
<dbReference type="AlphaFoldDB" id="A0A2H9U900"/>
<comment type="caution">
    <text evidence="1">The sequence shown here is derived from an EMBL/GenBank/DDBJ whole genome shotgun (WGS) entry which is preliminary data.</text>
</comment>
<keyword evidence="2" id="KW-1185">Reference proteome</keyword>
<name>A0A2H9U900_9GAMM</name>
<sequence length="581" mass="67015">MFIEQQIDDLETINNVFEREIRYITAPIKLIDKHPEKYEYELDCISDEDIPSNFEGFPYTLSQLHIHIASIHKDVKVAAITTNHQEHIILIELDACNTSSDAISVQITANKLKLPFDVKVILSTKNAPLIDLGDEVFIIAPSQTKKNLCCEFIERDESLWYENVEKFYGGSFSKSELYFFDENKSCCLVNFSLFKNANLRNHLLLYDVVYCILPLAENMQHFLEEQKINRDDILNLVSRGRLKIINLQPENRLDYGFINELFLTNPAAVISRRAISALSAIDLAEINKNYIFNDPELEPYIYPLIRDISDIFGIHHDIVSNYLLWPRKALRSSLDTLNQAGPMGIARYGVNNTIMSSWQLDRKDVYEFEFTVNSDRIHLAHALDATYFPFYTEEGKYTDHPYASMMGSLLNFYKKSTFQTLDSLFIIPEVNAEENKTLALISTFDINDYIPISDFEAELSSCVVRRGMNSLFSELNMLNSQDRNLRIQQYNAELDKFSRQKKIINHALDLCEDTAGLFLPFLGTGKKIVFGGMSMAKNKFKTIQAIYEFIEDKSMRKDISRKNVSLLSKINRVARLKKNIN</sequence>
<dbReference type="RefSeq" id="WP_100292558.1">
    <property type="nucleotide sequence ID" value="NZ_PGGC01000010.1"/>
</dbReference>